<keyword evidence="4" id="KW-0997">Cell inner membrane</keyword>
<dbReference type="RefSeq" id="WP_006825673.1">
    <property type="nucleotide sequence ID" value="NZ_AOIL01000032.1"/>
</dbReference>
<keyword evidence="10" id="KW-1185">Reference proteome</keyword>
<dbReference type="PANTHER" id="PTHR30574:SF1">
    <property type="entry name" value="SULPHUR TRANSPORT DOMAIN-CONTAINING PROTEIN"/>
    <property type="match status" value="1"/>
</dbReference>
<keyword evidence="2" id="KW-0813">Transport</keyword>
<proteinExistence type="predicted"/>
<dbReference type="Pfam" id="PF04143">
    <property type="entry name" value="Sulf_transp"/>
    <property type="match status" value="1"/>
</dbReference>
<reference evidence="9 10" key="1">
    <citation type="journal article" date="2014" name="PLoS Genet.">
        <title>Phylogenetically driven sequencing of extremely halophilic archaea reveals strategies for static and dynamic osmo-response.</title>
        <authorList>
            <person name="Becker E.A."/>
            <person name="Seitzer P.M."/>
            <person name="Tritt A."/>
            <person name="Larsen D."/>
            <person name="Krusor M."/>
            <person name="Yao A.I."/>
            <person name="Wu D."/>
            <person name="Madern D."/>
            <person name="Eisen J.A."/>
            <person name="Darling A.E."/>
            <person name="Facciotti M.T."/>
        </authorList>
    </citation>
    <scope>NUCLEOTIDE SEQUENCE [LARGE SCALE GENOMIC DNA]</scope>
    <source>
        <strain evidence="9 10">DSM 12281</strain>
    </source>
</reference>
<dbReference type="EMBL" id="AOIL01000032">
    <property type="protein sequence ID" value="ELY92227.1"/>
    <property type="molecule type" value="Genomic_DNA"/>
</dbReference>
<evidence type="ECO:0000256" key="7">
    <source>
        <dbReference type="ARBA" id="ARBA00023136"/>
    </source>
</evidence>
<comment type="subcellular location">
    <subcellularLocation>
        <location evidence="1">Cell inner membrane</location>
        <topology evidence="1">Multi-pass membrane protein</topology>
    </subcellularLocation>
</comment>
<gene>
    <name evidence="9" type="ORF">C484_09571</name>
</gene>
<evidence type="ECO:0000256" key="8">
    <source>
        <dbReference type="SAM" id="Phobius"/>
    </source>
</evidence>
<accession>M0A2Y4</accession>
<evidence type="ECO:0000256" key="3">
    <source>
        <dbReference type="ARBA" id="ARBA00022475"/>
    </source>
</evidence>
<evidence type="ECO:0000256" key="2">
    <source>
        <dbReference type="ARBA" id="ARBA00022448"/>
    </source>
</evidence>
<feature type="transmembrane region" description="Helical" evidence="8">
    <location>
        <begin position="140"/>
        <end position="161"/>
    </location>
</feature>
<dbReference type="PANTHER" id="PTHR30574">
    <property type="entry name" value="INNER MEMBRANE PROTEIN YEDE"/>
    <property type="match status" value="1"/>
</dbReference>
<organism evidence="9 10">
    <name type="scientific">Natrialba taiwanensis DSM 12281</name>
    <dbReference type="NCBI Taxonomy" id="1230458"/>
    <lineage>
        <taxon>Archaea</taxon>
        <taxon>Methanobacteriati</taxon>
        <taxon>Methanobacteriota</taxon>
        <taxon>Stenosarchaea group</taxon>
        <taxon>Halobacteria</taxon>
        <taxon>Halobacteriales</taxon>
        <taxon>Natrialbaceae</taxon>
        <taxon>Natrialba</taxon>
    </lineage>
</organism>
<dbReference type="STRING" id="1230458.C484_09571"/>
<feature type="transmembrane region" description="Helical" evidence="8">
    <location>
        <begin position="73"/>
        <end position="91"/>
    </location>
</feature>
<sequence length="164" mass="17134">MTDFVPLFALGELFPRGIIPYLLGGVLVGLGAAVIYLATGIIAGASTFLESTLSYVSDVPRFNRLTYVQSRDWRLVFTAGIVSGAAAYAVLFQGDLWTTEVQWWRLLGGGFLVGVGTRLGKGCTSGHGVCGIGSLSNTSVVNVATFLAFAIGTAQLVQALGVTP</sequence>
<dbReference type="AlphaFoldDB" id="M0A2Y4"/>
<evidence type="ECO:0000313" key="9">
    <source>
        <dbReference type="EMBL" id="ELY92227.1"/>
    </source>
</evidence>
<evidence type="ECO:0000313" key="10">
    <source>
        <dbReference type="Proteomes" id="UP000011648"/>
    </source>
</evidence>
<evidence type="ECO:0000256" key="4">
    <source>
        <dbReference type="ARBA" id="ARBA00022519"/>
    </source>
</evidence>
<feature type="transmembrane region" description="Helical" evidence="8">
    <location>
        <begin position="20"/>
        <end position="45"/>
    </location>
</feature>
<keyword evidence="5 8" id="KW-0812">Transmembrane</keyword>
<protein>
    <submittedName>
        <fullName evidence="9">Uncharacterized protein</fullName>
    </submittedName>
</protein>
<evidence type="ECO:0000256" key="1">
    <source>
        <dbReference type="ARBA" id="ARBA00004429"/>
    </source>
</evidence>
<keyword evidence="6 8" id="KW-1133">Transmembrane helix</keyword>
<evidence type="ECO:0000256" key="5">
    <source>
        <dbReference type="ARBA" id="ARBA00022692"/>
    </source>
</evidence>
<name>M0A2Y4_9EURY</name>
<dbReference type="GO" id="GO:0005886">
    <property type="term" value="C:plasma membrane"/>
    <property type="evidence" value="ECO:0007669"/>
    <property type="project" value="UniProtKB-SubCell"/>
</dbReference>
<feature type="transmembrane region" description="Helical" evidence="8">
    <location>
        <begin position="103"/>
        <end position="120"/>
    </location>
</feature>
<keyword evidence="7 8" id="KW-0472">Membrane</keyword>
<dbReference type="PATRIC" id="fig|1230458.4.peg.1922"/>
<evidence type="ECO:0000256" key="6">
    <source>
        <dbReference type="ARBA" id="ARBA00022989"/>
    </source>
</evidence>
<keyword evidence="3" id="KW-1003">Cell membrane</keyword>
<dbReference type="Proteomes" id="UP000011648">
    <property type="component" value="Unassembled WGS sequence"/>
</dbReference>
<comment type="caution">
    <text evidence="9">The sequence shown here is derived from an EMBL/GenBank/DDBJ whole genome shotgun (WGS) entry which is preliminary data.</text>
</comment>
<dbReference type="OrthoDB" id="42259at2157"/>
<dbReference type="InterPro" id="IPR007272">
    <property type="entry name" value="Sulf_transp_TsuA/YedE"/>
</dbReference>